<evidence type="ECO:0000313" key="3">
    <source>
        <dbReference type="Proteomes" id="UP000054549"/>
    </source>
</evidence>
<dbReference type="AlphaFoldDB" id="A0A0C2WF33"/>
<organism evidence="2 3">
    <name type="scientific">Amanita muscaria (strain Koide BX008)</name>
    <dbReference type="NCBI Taxonomy" id="946122"/>
    <lineage>
        <taxon>Eukaryota</taxon>
        <taxon>Fungi</taxon>
        <taxon>Dikarya</taxon>
        <taxon>Basidiomycota</taxon>
        <taxon>Agaricomycotina</taxon>
        <taxon>Agaricomycetes</taxon>
        <taxon>Agaricomycetidae</taxon>
        <taxon>Agaricales</taxon>
        <taxon>Pluteineae</taxon>
        <taxon>Amanitaceae</taxon>
        <taxon>Amanita</taxon>
    </lineage>
</organism>
<dbReference type="HOGENOM" id="CLU_086406_0_0_1"/>
<feature type="compositionally biased region" description="Low complexity" evidence="1">
    <location>
        <begin position="35"/>
        <end position="50"/>
    </location>
</feature>
<feature type="region of interest" description="Disordered" evidence="1">
    <location>
        <begin position="128"/>
        <end position="351"/>
    </location>
</feature>
<evidence type="ECO:0000313" key="2">
    <source>
        <dbReference type="EMBL" id="KIL59992.1"/>
    </source>
</evidence>
<keyword evidence="3" id="KW-1185">Reference proteome</keyword>
<feature type="compositionally biased region" description="Low complexity" evidence="1">
    <location>
        <begin position="249"/>
        <end position="260"/>
    </location>
</feature>
<feature type="compositionally biased region" description="Basic and acidic residues" evidence="1">
    <location>
        <begin position="316"/>
        <end position="330"/>
    </location>
</feature>
<dbReference type="STRING" id="946122.A0A0C2WF33"/>
<dbReference type="InParanoid" id="A0A0C2WF33"/>
<gene>
    <name evidence="2" type="ORF">M378DRAFT_14448</name>
</gene>
<feature type="compositionally biased region" description="Low complexity" evidence="1">
    <location>
        <begin position="166"/>
        <end position="201"/>
    </location>
</feature>
<dbReference type="OrthoDB" id="3253810at2759"/>
<proteinExistence type="predicted"/>
<sequence length="351" mass="38120">MSSQFHLRPVVDTSPSSSPTAESSSPGHHSPLKHSPVSARPRRPLSPSSIRDLDLTRSSDMAQRKYPAPPTGHELMAMFPPAPPETPPETRGGPTSGFFQRQERAFFAQAGKELFRVRVEIDLPQHVPEMDGISHGKPQRSSNAAVPNTNGGPHRSWPPQLPAHPPANASSNASSIPHHNNHSNHSTSHANHSNHAATHSNRSPVHPTPSSNPPSAAAATVVPAGNGARANVPNQRGAGVTPVPLYPVNPHSPSSTQQHPNPHPHPQQPPPGLHPSPLHQPGISLRTSPQEPMPPPSTAPQRPEADVTLEEFQSEDAWRRQERMDTDAWRRPMPFAERRRAGKHTKRVIVR</sequence>
<dbReference type="EMBL" id="KN818306">
    <property type="protein sequence ID" value="KIL59992.1"/>
    <property type="molecule type" value="Genomic_DNA"/>
</dbReference>
<name>A0A0C2WF33_AMAMK</name>
<feature type="compositionally biased region" description="Polar residues" evidence="1">
    <location>
        <begin position="139"/>
        <end position="151"/>
    </location>
</feature>
<feature type="compositionally biased region" description="Low complexity" evidence="1">
    <location>
        <begin position="13"/>
        <end position="26"/>
    </location>
</feature>
<feature type="compositionally biased region" description="Basic residues" evidence="1">
    <location>
        <begin position="340"/>
        <end position="351"/>
    </location>
</feature>
<dbReference type="Proteomes" id="UP000054549">
    <property type="component" value="Unassembled WGS sequence"/>
</dbReference>
<evidence type="ECO:0000256" key="1">
    <source>
        <dbReference type="SAM" id="MobiDB-lite"/>
    </source>
</evidence>
<feature type="region of interest" description="Disordered" evidence="1">
    <location>
        <begin position="1"/>
        <end position="100"/>
    </location>
</feature>
<feature type="compositionally biased region" description="Low complexity" evidence="1">
    <location>
        <begin position="213"/>
        <end position="228"/>
    </location>
</feature>
<feature type="compositionally biased region" description="Pro residues" evidence="1">
    <location>
        <begin position="261"/>
        <end position="274"/>
    </location>
</feature>
<reference evidence="2 3" key="1">
    <citation type="submission" date="2014-04" db="EMBL/GenBank/DDBJ databases">
        <title>Evolutionary Origins and Diversification of the Mycorrhizal Mutualists.</title>
        <authorList>
            <consortium name="DOE Joint Genome Institute"/>
            <consortium name="Mycorrhizal Genomics Consortium"/>
            <person name="Kohler A."/>
            <person name="Kuo A."/>
            <person name="Nagy L.G."/>
            <person name="Floudas D."/>
            <person name="Copeland A."/>
            <person name="Barry K.W."/>
            <person name="Cichocki N."/>
            <person name="Veneault-Fourrey C."/>
            <person name="LaButti K."/>
            <person name="Lindquist E.A."/>
            <person name="Lipzen A."/>
            <person name="Lundell T."/>
            <person name="Morin E."/>
            <person name="Murat C."/>
            <person name="Riley R."/>
            <person name="Ohm R."/>
            <person name="Sun H."/>
            <person name="Tunlid A."/>
            <person name="Henrissat B."/>
            <person name="Grigoriev I.V."/>
            <person name="Hibbett D.S."/>
            <person name="Martin F."/>
        </authorList>
    </citation>
    <scope>NUCLEOTIDE SEQUENCE [LARGE SCALE GENOMIC DNA]</scope>
    <source>
        <strain evidence="2 3">Koide BX008</strain>
    </source>
</reference>
<accession>A0A0C2WF33</accession>
<protein>
    <submittedName>
        <fullName evidence="2">Uncharacterized protein</fullName>
    </submittedName>
</protein>